<name>A0A1Y1VW47_9FUNG</name>
<gene>
    <name evidence="1" type="ORF">DL89DRAFT_100206</name>
</gene>
<comment type="caution">
    <text evidence="1">The sequence shown here is derived from an EMBL/GenBank/DDBJ whole genome shotgun (WGS) entry which is preliminary data.</text>
</comment>
<keyword evidence="2" id="KW-1185">Reference proteome</keyword>
<dbReference type="Proteomes" id="UP000193922">
    <property type="component" value="Unassembled WGS sequence"/>
</dbReference>
<evidence type="ECO:0000313" key="1">
    <source>
        <dbReference type="EMBL" id="ORX65519.1"/>
    </source>
</evidence>
<dbReference type="EMBL" id="MCFD01000027">
    <property type="protein sequence ID" value="ORX65519.1"/>
    <property type="molecule type" value="Genomic_DNA"/>
</dbReference>
<organism evidence="1 2">
    <name type="scientific">Linderina pennispora</name>
    <dbReference type="NCBI Taxonomy" id="61395"/>
    <lineage>
        <taxon>Eukaryota</taxon>
        <taxon>Fungi</taxon>
        <taxon>Fungi incertae sedis</taxon>
        <taxon>Zoopagomycota</taxon>
        <taxon>Kickxellomycotina</taxon>
        <taxon>Kickxellomycetes</taxon>
        <taxon>Kickxellales</taxon>
        <taxon>Kickxellaceae</taxon>
        <taxon>Linderina</taxon>
    </lineage>
</organism>
<evidence type="ECO:0000313" key="2">
    <source>
        <dbReference type="Proteomes" id="UP000193922"/>
    </source>
</evidence>
<evidence type="ECO:0008006" key="3">
    <source>
        <dbReference type="Google" id="ProtNLM"/>
    </source>
</evidence>
<accession>A0A1Y1VW47</accession>
<proteinExistence type="predicted"/>
<dbReference type="RefSeq" id="XP_040739685.1">
    <property type="nucleotide sequence ID" value="XM_040882979.1"/>
</dbReference>
<protein>
    <recommendedName>
        <fullName evidence="3">AMP-binding enzyme C-terminal domain-containing protein</fullName>
    </recommendedName>
</protein>
<reference evidence="1 2" key="1">
    <citation type="submission" date="2016-07" db="EMBL/GenBank/DDBJ databases">
        <title>Pervasive Adenine N6-methylation of Active Genes in Fungi.</title>
        <authorList>
            <consortium name="DOE Joint Genome Institute"/>
            <person name="Mondo S.J."/>
            <person name="Dannebaum R.O."/>
            <person name="Kuo R.C."/>
            <person name="Labutti K."/>
            <person name="Haridas S."/>
            <person name="Kuo A."/>
            <person name="Salamov A."/>
            <person name="Ahrendt S.R."/>
            <person name="Lipzen A."/>
            <person name="Sullivan W."/>
            <person name="Andreopoulos W.B."/>
            <person name="Clum A."/>
            <person name="Lindquist E."/>
            <person name="Daum C."/>
            <person name="Ramamoorthy G.K."/>
            <person name="Gryganskyi A."/>
            <person name="Culley D."/>
            <person name="Magnuson J.K."/>
            <person name="James T.Y."/>
            <person name="O'Malley M.A."/>
            <person name="Stajich J.E."/>
            <person name="Spatafora J.W."/>
            <person name="Visel A."/>
            <person name="Grigoriev I.V."/>
        </authorList>
    </citation>
    <scope>NUCLEOTIDE SEQUENCE [LARGE SCALE GENOMIC DNA]</scope>
    <source>
        <strain evidence="1 2">ATCC 12442</strain>
    </source>
</reference>
<sequence>MVGCGGASASACAEEVVLASSSMGRRLSRAMAWPESTSIIAGSSWATPCEGAVGVLYPNSSAMVIGTDGQETGGFGEAVCEWTPCDAWVRQYCHVTSCQRLFAHRRLCTREHRWPCVFAWTNCRHSVYSRGSRGSYRCGECSGRTARWSGIALSRARARRVSAMPVAYIVPREAAASDNTLQQISQWAKTHTGVAVECRAVEAIPKSPAGKVLRYLLGQASAQ</sequence>
<dbReference type="AlphaFoldDB" id="A0A1Y1VW47"/>
<dbReference type="GeneID" id="63799627"/>